<dbReference type="GO" id="GO:0006260">
    <property type="term" value="P:DNA replication"/>
    <property type="evidence" value="ECO:0007669"/>
    <property type="project" value="InterPro"/>
</dbReference>
<dbReference type="EMBL" id="CP112887">
    <property type="protein sequence ID" value="WBW63208.1"/>
    <property type="molecule type" value="Genomic_DNA"/>
</dbReference>
<proteinExistence type="predicted"/>
<evidence type="ECO:0000313" key="1">
    <source>
        <dbReference type="EMBL" id="WBW63208.1"/>
    </source>
</evidence>
<dbReference type="AlphaFoldDB" id="A0AAJ5QY59"/>
<dbReference type="Gene3D" id="1.20.58.250">
    <property type="entry name" value="DNA polymerase III-theta"/>
    <property type="match status" value="1"/>
</dbReference>
<reference evidence="1 2" key="1">
    <citation type="journal article" date="2023" name="Microbiol. Resour. Announc.">
        <title>Complete Genome Sequence of the First Colistin-Resistant Raoultella electrica Strain.</title>
        <authorList>
            <person name="Aldeia C."/>
            <person name="Campos-Madueno E.I."/>
            <person name="Sendi P."/>
            <person name="Endimiani A."/>
        </authorList>
    </citation>
    <scope>NUCLEOTIDE SEQUENCE [LARGE SCALE GENOMIC DNA]</scope>
    <source>
        <strain evidence="1 2">S2-IND-01-C</strain>
    </source>
</reference>
<name>A0AAJ5QY59_9ENTR</name>
<keyword evidence="2" id="KW-1185">Reference proteome</keyword>
<organism evidence="1 2">
    <name type="scientific">Klebsiella electrica</name>
    <dbReference type="NCBI Taxonomy" id="1259973"/>
    <lineage>
        <taxon>Bacteria</taxon>
        <taxon>Pseudomonadati</taxon>
        <taxon>Pseudomonadota</taxon>
        <taxon>Gammaproteobacteria</taxon>
        <taxon>Enterobacterales</taxon>
        <taxon>Enterobacteriaceae</taxon>
        <taxon>Klebsiella/Raoultella group</taxon>
        <taxon>Klebsiella</taxon>
    </lineage>
</organism>
<gene>
    <name evidence="1" type="ORF">OR613_10055</name>
</gene>
<dbReference type="InterPro" id="IPR036745">
    <property type="entry name" value="PolIII_theta_sf"/>
</dbReference>
<accession>A0AAJ5QY59</accession>
<dbReference type="GO" id="GO:0003677">
    <property type="term" value="F:DNA binding"/>
    <property type="evidence" value="ECO:0007669"/>
    <property type="project" value="InterPro"/>
</dbReference>
<protein>
    <submittedName>
        <fullName evidence="1">Uncharacterized protein</fullName>
    </submittedName>
</protein>
<dbReference type="RefSeq" id="WP_131047863.1">
    <property type="nucleotide sequence ID" value="NZ_CP041247.1"/>
</dbReference>
<dbReference type="SUPFAM" id="SSF46575">
    <property type="entry name" value="DNA polymerase III theta subunit-like"/>
    <property type="match status" value="1"/>
</dbReference>
<dbReference type="GO" id="GO:0003887">
    <property type="term" value="F:DNA-directed DNA polymerase activity"/>
    <property type="evidence" value="ECO:0007669"/>
    <property type="project" value="InterPro"/>
</dbReference>
<sequence length="70" mass="8100">MAKLGETVPHVIEITVDFLASTQAFKEYMGLLISSDIIPDDVPSDKFDFYLERLRYYRSIYHPQGVKDSE</sequence>
<evidence type="ECO:0000313" key="2">
    <source>
        <dbReference type="Proteomes" id="UP001210130"/>
    </source>
</evidence>
<dbReference type="Proteomes" id="UP001210130">
    <property type="component" value="Chromosome"/>
</dbReference>